<feature type="transmembrane region" description="Helical" evidence="8">
    <location>
        <begin position="183"/>
        <end position="205"/>
    </location>
</feature>
<reference evidence="11" key="1">
    <citation type="journal article" date="2019" name="Int. J. Syst. Evol. Microbiol.">
        <title>The Global Catalogue of Microorganisms (GCM) 10K type strain sequencing project: providing services to taxonomists for standard genome sequencing and annotation.</title>
        <authorList>
            <consortium name="The Broad Institute Genomics Platform"/>
            <consortium name="The Broad Institute Genome Sequencing Center for Infectious Disease"/>
            <person name="Wu L."/>
            <person name="Ma J."/>
        </authorList>
    </citation>
    <scope>NUCLEOTIDE SEQUENCE [LARGE SCALE GENOMIC DNA]</scope>
    <source>
        <strain evidence="11">CGMCC 1.16619</strain>
    </source>
</reference>
<dbReference type="InterPro" id="IPR037185">
    <property type="entry name" value="EmrE-like"/>
</dbReference>
<feature type="transmembrane region" description="Helical" evidence="8">
    <location>
        <begin position="12"/>
        <end position="32"/>
    </location>
</feature>
<dbReference type="Proteomes" id="UP001596114">
    <property type="component" value="Unassembled WGS sequence"/>
</dbReference>
<dbReference type="NCBIfam" id="TIGR00688">
    <property type="entry name" value="rarD"/>
    <property type="match status" value="1"/>
</dbReference>
<feature type="transmembrane region" description="Helical" evidence="8">
    <location>
        <begin position="78"/>
        <end position="98"/>
    </location>
</feature>
<feature type="transmembrane region" description="Helical" evidence="8">
    <location>
        <begin position="156"/>
        <end position="171"/>
    </location>
</feature>
<comment type="caution">
    <text evidence="10">The sequence shown here is derived from an EMBL/GenBank/DDBJ whole genome shotgun (WGS) entry which is preliminary data.</text>
</comment>
<dbReference type="PANTHER" id="PTHR22911">
    <property type="entry name" value="ACYL-MALONYL CONDENSING ENZYME-RELATED"/>
    <property type="match status" value="1"/>
</dbReference>
<feature type="domain" description="EamA" evidence="9">
    <location>
        <begin position="13"/>
        <end position="149"/>
    </location>
</feature>
<evidence type="ECO:0000256" key="2">
    <source>
        <dbReference type="ARBA" id="ARBA00007362"/>
    </source>
</evidence>
<keyword evidence="7 8" id="KW-0472">Membrane</keyword>
<accession>A0ABW0QGV6</accession>
<feature type="transmembrane region" description="Helical" evidence="8">
    <location>
        <begin position="104"/>
        <end position="126"/>
    </location>
</feature>
<dbReference type="SUPFAM" id="SSF103481">
    <property type="entry name" value="Multidrug resistance efflux transporter EmrE"/>
    <property type="match status" value="2"/>
</dbReference>
<sequence length="316" mass="34026">MSQQPAHARASRAGLIFGVTCYTVWGLFPLYVVQLEFASALEIVAHRILWSLLLCLGLLAVTRRLPEFVAVLRAPRQFGALALAAALIACNWLVYVYAATSGQILQASLGYFINPLLTVMLGVLVLRERLRPAQWLGVGIALVAIVVIAVGQGGPPWLALALAVSFGFYGLSKKQAGRSIAPIPSLTVETLVLAPLALLALAWLGSRGQTHFTVHGTRSALWLMSTGVATTLPLITFAAAARRLPLRTLGLLQYIGPSLQFVIAVVIAHEPMSPSRWIGFAMIWAALLLVSIDALHAQHRRRRQAAANTPELEPLG</sequence>
<evidence type="ECO:0000313" key="11">
    <source>
        <dbReference type="Proteomes" id="UP001596114"/>
    </source>
</evidence>
<gene>
    <name evidence="10" type="primary">rarD</name>
    <name evidence="10" type="ORF">ACFPPA_00235</name>
</gene>
<dbReference type="EMBL" id="JBHSNF010000001">
    <property type="protein sequence ID" value="MFC5524159.1"/>
    <property type="molecule type" value="Genomic_DNA"/>
</dbReference>
<feature type="transmembrane region" description="Helical" evidence="8">
    <location>
        <begin position="251"/>
        <end position="269"/>
    </location>
</feature>
<protein>
    <submittedName>
        <fullName evidence="10">EamA family transporter RarD</fullName>
    </submittedName>
</protein>
<evidence type="ECO:0000256" key="3">
    <source>
        <dbReference type="ARBA" id="ARBA00022448"/>
    </source>
</evidence>
<dbReference type="Gene3D" id="1.10.3730.20">
    <property type="match status" value="1"/>
</dbReference>
<feature type="domain" description="EamA" evidence="9">
    <location>
        <begin position="158"/>
        <end position="291"/>
    </location>
</feature>
<evidence type="ECO:0000313" key="10">
    <source>
        <dbReference type="EMBL" id="MFC5524159.1"/>
    </source>
</evidence>
<evidence type="ECO:0000256" key="5">
    <source>
        <dbReference type="ARBA" id="ARBA00022692"/>
    </source>
</evidence>
<keyword evidence="6 8" id="KW-1133">Transmembrane helix</keyword>
<feature type="transmembrane region" description="Helical" evidence="8">
    <location>
        <begin position="44"/>
        <end position="66"/>
    </location>
</feature>
<feature type="transmembrane region" description="Helical" evidence="8">
    <location>
        <begin position="133"/>
        <end position="150"/>
    </location>
</feature>
<evidence type="ECO:0000256" key="6">
    <source>
        <dbReference type="ARBA" id="ARBA00022989"/>
    </source>
</evidence>
<organism evidence="10 11">
    <name type="scientific">Rhodanobacter ginsengisoli</name>
    <dbReference type="NCBI Taxonomy" id="418646"/>
    <lineage>
        <taxon>Bacteria</taxon>
        <taxon>Pseudomonadati</taxon>
        <taxon>Pseudomonadota</taxon>
        <taxon>Gammaproteobacteria</taxon>
        <taxon>Lysobacterales</taxon>
        <taxon>Rhodanobacteraceae</taxon>
        <taxon>Rhodanobacter</taxon>
    </lineage>
</organism>
<dbReference type="InterPro" id="IPR004626">
    <property type="entry name" value="RarD"/>
</dbReference>
<keyword evidence="5 8" id="KW-0812">Transmembrane</keyword>
<dbReference type="PANTHER" id="PTHR22911:SF137">
    <property type="entry name" value="SOLUTE CARRIER FAMILY 35 MEMBER G2-RELATED"/>
    <property type="match status" value="1"/>
</dbReference>
<dbReference type="Pfam" id="PF00892">
    <property type="entry name" value="EamA"/>
    <property type="match status" value="2"/>
</dbReference>
<keyword evidence="4" id="KW-1003">Cell membrane</keyword>
<dbReference type="RefSeq" id="WP_377316101.1">
    <property type="nucleotide sequence ID" value="NZ_JBHSNF010000001.1"/>
</dbReference>
<evidence type="ECO:0000256" key="1">
    <source>
        <dbReference type="ARBA" id="ARBA00004651"/>
    </source>
</evidence>
<dbReference type="InterPro" id="IPR000620">
    <property type="entry name" value="EamA_dom"/>
</dbReference>
<comment type="similarity">
    <text evidence="2">Belongs to the EamA transporter family.</text>
</comment>
<keyword evidence="3" id="KW-0813">Transport</keyword>
<proteinExistence type="inferred from homology"/>
<evidence type="ECO:0000256" key="8">
    <source>
        <dbReference type="SAM" id="Phobius"/>
    </source>
</evidence>
<feature type="transmembrane region" description="Helical" evidence="8">
    <location>
        <begin position="275"/>
        <end position="295"/>
    </location>
</feature>
<evidence type="ECO:0000259" key="9">
    <source>
        <dbReference type="Pfam" id="PF00892"/>
    </source>
</evidence>
<name>A0ABW0QGV6_9GAMM</name>
<feature type="transmembrane region" description="Helical" evidence="8">
    <location>
        <begin position="220"/>
        <end position="239"/>
    </location>
</feature>
<evidence type="ECO:0000256" key="7">
    <source>
        <dbReference type="ARBA" id="ARBA00023136"/>
    </source>
</evidence>
<comment type="subcellular location">
    <subcellularLocation>
        <location evidence="1">Cell membrane</location>
        <topology evidence="1">Multi-pass membrane protein</topology>
    </subcellularLocation>
</comment>
<keyword evidence="11" id="KW-1185">Reference proteome</keyword>
<evidence type="ECO:0000256" key="4">
    <source>
        <dbReference type="ARBA" id="ARBA00022475"/>
    </source>
</evidence>